<dbReference type="AlphaFoldDB" id="A0A9P6AVX5"/>
<dbReference type="OrthoDB" id="3267813at2759"/>
<accession>A0A9P6AVX5</accession>
<keyword evidence="5" id="KW-1185">Reference proteome</keyword>
<evidence type="ECO:0000256" key="2">
    <source>
        <dbReference type="SAM" id="Phobius"/>
    </source>
</evidence>
<organism evidence="4 5">
    <name type="scientific">Hydnum rufescens UP504</name>
    <dbReference type="NCBI Taxonomy" id="1448309"/>
    <lineage>
        <taxon>Eukaryota</taxon>
        <taxon>Fungi</taxon>
        <taxon>Dikarya</taxon>
        <taxon>Basidiomycota</taxon>
        <taxon>Agaricomycotina</taxon>
        <taxon>Agaricomycetes</taxon>
        <taxon>Cantharellales</taxon>
        <taxon>Hydnaceae</taxon>
        <taxon>Hydnum</taxon>
    </lineage>
</organism>
<dbReference type="PANTHER" id="PTHR16861:SF7">
    <property type="entry name" value="MEMBRANE ANCHOR OPY2 N-TERMINAL DOMAIN-CONTAINING PROTEIN"/>
    <property type="match status" value="1"/>
</dbReference>
<feature type="chain" id="PRO_5040316081" evidence="3">
    <location>
        <begin position="28"/>
        <end position="460"/>
    </location>
</feature>
<evidence type="ECO:0000256" key="3">
    <source>
        <dbReference type="SAM" id="SignalP"/>
    </source>
</evidence>
<sequence length="460" mass="47526">MIVRLRSLAGSLLLWHAFSFSKNLAAAQFSFSLSTPIQCSNLTVNIVGGSPPYELLILPIGFLQVETRRIIDINSTSTSITFPLNFPAQSQFLAVLSDATGVGTGGTGINTTVAASDISSCLTLTPNPDFFFYMTPPGQLTQCTNSTLSWNSTAEGHVSIYGVIPGGTTFRLDPPTGNTAFEWLVNVRAGTVVELVAGDSRGIGTGGSSDLITVQDGPSGCINSDSPSSTAGSPAGSVTGSVSSSTTTPGGSVITPAPTKGSGGGQTTSSSNTGAIAGGVVGGVIGLAILAGLVFFFCLRRKGEPKEEQGEVDLMTGEESPNRAAPAIEAGFYRQEPFVVPEPGWSTGSEALGAYTETSTPAASILGPLGAIRDRRSSQQSAAEMTQSSSDPPTTLMTRTNLRDRKVPPSAMRAVNLAQHEDAGEPSDLPAQEVEQVVELPPTYASVRKPGSSTEDRSPT</sequence>
<dbReference type="EMBL" id="MU128980">
    <property type="protein sequence ID" value="KAF9512953.1"/>
    <property type="molecule type" value="Genomic_DNA"/>
</dbReference>
<keyword evidence="3" id="KW-0732">Signal</keyword>
<feature type="region of interest" description="Disordered" evidence="1">
    <location>
        <begin position="206"/>
        <end position="269"/>
    </location>
</feature>
<comment type="caution">
    <text evidence="4">The sequence shown here is derived from an EMBL/GenBank/DDBJ whole genome shotgun (WGS) entry which is preliminary data.</text>
</comment>
<protein>
    <submittedName>
        <fullName evidence="4">Uncharacterized protein</fullName>
    </submittedName>
</protein>
<evidence type="ECO:0000313" key="4">
    <source>
        <dbReference type="EMBL" id="KAF9512953.1"/>
    </source>
</evidence>
<dbReference type="Proteomes" id="UP000886523">
    <property type="component" value="Unassembled WGS sequence"/>
</dbReference>
<reference evidence="4" key="1">
    <citation type="journal article" date="2020" name="Nat. Commun.">
        <title>Large-scale genome sequencing of mycorrhizal fungi provides insights into the early evolution of symbiotic traits.</title>
        <authorList>
            <person name="Miyauchi S."/>
            <person name="Kiss E."/>
            <person name="Kuo A."/>
            <person name="Drula E."/>
            <person name="Kohler A."/>
            <person name="Sanchez-Garcia M."/>
            <person name="Morin E."/>
            <person name="Andreopoulos B."/>
            <person name="Barry K.W."/>
            <person name="Bonito G."/>
            <person name="Buee M."/>
            <person name="Carver A."/>
            <person name="Chen C."/>
            <person name="Cichocki N."/>
            <person name="Clum A."/>
            <person name="Culley D."/>
            <person name="Crous P.W."/>
            <person name="Fauchery L."/>
            <person name="Girlanda M."/>
            <person name="Hayes R.D."/>
            <person name="Keri Z."/>
            <person name="LaButti K."/>
            <person name="Lipzen A."/>
            <person name="Lombard V."/>
            <person name="Magnuson J."/>
            <person name="Maillard F."/>
            <person name="Murat C."/>
            <person name="Nolan M."/>
            <person name="Ohm R.A."/>
            <person name="Pangilinan J."/>
            <person name="Pereira M.F."/>
            <person name="Perotto S."/>
            <person name="Peter M."/>
            <person name="Pfister S."/>
            <person name="Riley R."/>
            <person name="Sitrit Y."/>
            <person name="Stielow J.B."/>
            <person name="Szollosi G."/>
            <person name="Zifcakova L."/>
            <person name="Stursova M."/>
            <person name="Spatafora J.W."/>
            <person name="Tedersoo L."/>
            <person name="Vaario L.M."/>
            <person name="Yamada A."/>
            <person name="Yan M."/>
            <person name="Wang P."/>
            <person name="Xu J."/>
            <person name="Bruns T."/>
            <person name="Baldrian P."/>
            <person name="Vilgalys R."/>
            <person name="Dunand C."/>
            <person name="Henrissat B."/>
            <person name="Grigoriev I.V."/>
            <person name="Hibbett D."/>
            <person name="Nagy L.G."/>
            <person name="Martin F.M."/>
        </authorList>
    </citation>
    <scope>NUCLEOTIDE SEQUENCE</scope>
    <source>
        <strain evidence="4">UP504</strain>
    </source>
</reference>
<keyword evidence="2" id="KW-0812">Transmembrane</keyword>
<feature type="compositionally biased region" description="Low complexity" evidence="1">
    <location>
        <begin position="226"/>
        <end position="253"/>
    </location>
</feature>
<feature type="compositionally biased region" description="Polar residues" evidence="1">
    <location>
        <begin position="378"/>
        <end position="400"/>
    </location>
</feature>
<evidence type="ECO:0000313" key="5">
    <source>
        <dbReference type="Proteomes" id="UP000886523"/>
    </source>
</evidence>
<dbReference type="PANTHER" id="PTHR16861">
    <property type="entry name" value="GLYCOPROTEIN 38"/>
    <property type="match status" value="1"/>
</dbReference>
<feature type="signal peptide" evidence="3">
    <location>
        <begin position="1"/>
        <end position="27"/>
    </location>
</feature>
<keyword evidence="2" id="KW-1133">Transmembrane helix</keyword>
<proteinExistence type="predicted"/>
<dbReference type="Gene3D" id="1.20.5.510">
    <property type="entry name" value="Single helix bin"/>
    <property type="match status" value="1"/>
</dbReference>
<evidence type="ECO:0000256" key="1">
    <source>
        <dbReference type="SAM" id="MobiDB-lite"/>
    </source>
</evidence>
<feature type="region of interest" description="Disordered" evidence="1">
    <location>
        <begin position="374"/>
        <end position="460"/>
    </location>
</feature>
<name>A0A9P6AVX5_9AGAM</name>
<gene>
    <name evidence="4" type="ORF">BS47DRAFT_1027495</name>
</gene>
<keyword evidence="2" id="KW-0472">Membrane</keyword>
<feature type="transmembrane region" description="Helical" evidence="2">
    <location>
        <begin position="276"/>
        <end position="299"/>
    </location>
</feature>